<dbReference type="AlphaFoldDB" id="A0A8B8IDK3"/>
<dbReference type="PANTHER" id="PTHR14725">
    <property type="entry name" value="RIBOSOME-BINDING FACTOR A, MITOCHONDRIAL-RELATED"/>
    <property type="match status" value="1"/>
</dbReference>
<sequence length="344" mass="39956">MLRRFYHCSCVLNNNKKQGIKLCKMLNPRSKKQWYPVQTMEESGMPSIKSLTKIKYEPGKRGVRRVAMLNKLFMKSITDLMSTGTVSMKVVGRGIEISKVKITPDFKTVNVCWVCKGNSSDEETENLLNSIAGPLRHELSTLRLMGEVPYIVFVKDKQEAQLVDLDRRLVEADYGDDYTPTEIGHLLKTEFTLLTKLSPEMKAKIKQLEEDQPIIEDIIPEMTHNVFGLDHAKIMNRLLAARKKTRDAWSSLQDDSPVISYRASNSRVANEDIDFGKQKKELAEFLLKRQILQNKIHKRTRDDRDSLNVITADQDIEEEQQYEDDYDEDDTFYYDEKYDSQNRR</sequence>
<dbReference type="PANTHER" id="PTHR14725:SF0">
    <property type="entry name" value="RIBOSOME-BINDING FACTOR A, MITOCHONDRIAL-RELATED"/>
    <property type="match status" value="1"/>
</dbReference>
<dbReference type="OrthoDB" id="418445at2759"/>
<feature type="region of interest" description="Disordered" evidence="1">
    <location>
        <begin position="311"/>
        <end position="344"/>
    </location>
</feature>
<feature type="compositionally biased region" description="Basic and acidic residues" evidence="1">
    <location>
        <begin position="334"/>
        <end position="344"/>
    </location>
</feature>
<dbReference type="GO" id="GO:0006364">
    <property type="term" value="P:rRNA processing"/>
    <property type="evidence" value="ECO:0007669"/>
    <property type="project" value="InterPro"/>
</dbReference>
<evidence type="ECO:0000256" key="1">
    <source>
        <dbReference type="SAM" id="MobiDB-lite"/>
    </source>
</evidence>
<evidence type="ECO:0000313" key="2">
    <source>
        <dbReference type="Proteomes" id="UP001652626"/>
    </source>
</evidence>
<dbReference type="Gene3D" id="3.30.300.20">
    <property type="match status" value="1"/>
</dbReference>
<dbReference type="InterPro" id="IPR023799">
    <property type="entry name" value="RbfA_dom_sf"/>
</dbReference>
<dbReference type="GeneID" id="113400015"/>
<accession>A0A8B8IDK3</accession>
<dbReference type="SUPFAM" id="SSF89919">
    <property type="entry name" value="Ribosome-binding factor A, RbfA"/>
    <property type="match status" value="1"/>
</dbReference>
<name>A0A8B8IDK3_VANTA</name>
<dbReference type="OMA" id="CINVYWL"/>
<dbReference type="Proteomes" id="UP001652626">
    <property type="component" value="Chromosome 18"/>
</dbReference>
<dbReference type="InterPro" id="IPR039212">
    <property type="entry name" value="RBFA_mitochondrial"/>
</dbReference>
<dbReference type="Pfam" id="PF02033">
    <property type="entry name" value="RBFA"/>
    <property type="match status" value="1"/>
</dbReference>
<protein>
    <submittedName>
        <fullName evidence="3">Ribosome-binding factor A, mitochondrial</fullName>
    </submittedName>
</protein>
<reference evidence="3" key="1">
    <citation type="submission" date="2025-08" db="UniProtKB">
        <authorList>
            <consortium name="RefSeq"/>
        </authorList>
    </citation>
    <scope>IDENTIFICATION</scope>
    <source>
        <tissue evidence="3">Whole body</tissue>
    </source>
</reference>
<proteinExistence type="predicted"/>
<organism evidence="2 3">
    <name type="scientific">Vanessa tameamea</name>
    <name type="common">Kamehameha butterfly</name>
    <dbReference type="NCBI Taxonomy" id="334116"/>
    <lineage>
        <taxon>Eukaryota</taxon>
        <taxon>Metazoa</taxon>
        <taxon>Ecdysozoa</taxon>
        <taxon>Arthropoda</taxon>
        <taxon>Hexapoda</taxon>
        <taxon>Insecta</taxon>
        <taxon>Pterygota</taxon>
        <taxon>Neoptera</taxon>
        <taxon>Endopterygota</taxon>
        <taxon>Lepidoptera</taxon>
        <taxon>Glossata</taxon>
        <taxon>Ditrysia</taxon>
        <taxon>Papilionoidea</taxon>
        <taxon>Nymphalidae</taxon>
        <taxon>Nymphalinae</taxon>
        <taxon>Vanessa</taxon>
    </lineage>
</organism>
<dbReference type="InterPro" id="IPR015946">
    <property type="entry name" value="KH_dom-like_a/b"/>
</dbReference>
<keyword evidence="2" id="KW-1185">Reference proteome</keyword>
<dbReference type="RefSeq" id="XP_026495153.1">
    <property type="nucleotide sequence ID" value="XM_026639368.2"/>
</dbReference>
<feature type="compositionally biased region" description="Acidic residues" evidence="1">
    <location>
        <begin position="314"/>
        <end position="333"/>
    </location>
</feature>
<gene>
    <name evidence="3" type="primary">LOC113400015</name>
</gene>
<evidence type="ECO:0000313" key="3">
    <source>
        <dbReference type="RefSeq" id="XP_026495153.1"/>
    </source>
</evidence>
<dbReference type="InterPro" id="IPR000238">
    <property type="entry name" value="RbfA"/>
</dbReference>